<dbReference type="EMBL" id="CM047739">
    <property type="protein sequence ID" value="KAJ0043393.1"/>
    <property type="molecule type" value="Genomic_DNA"/>
</dbReference>
<sequence>MLRKFAVYLEAQARTVASNKETPQTDLEKGQDHLVSRKIFTMCCTAGVVRTYALEELKMATRDFKIRIGVGATSLVYLAELGDGRFGAVKRVMEERGGSRKIFLDEVSVLLRISHPNLVGLLGFCLEKAEWTEECRKKDDSEVLAQMLDPKLKGDADLEQLKVMVDITNSALAENCEARPDMSTIVDRIMSCMEPPSHPRVTCLT</sequence>
<keyword evidence="2" id="KW-1185">Reference proteome</keyword>
<evidence type="ECO:0000313" key="2">
    <source>
        <dbReference type="Proteomes" id="UP001163603"/>
    </source>
</evidence>
<reference evidence="2" key="1">
    <citation type="journal article" date="2023" name="G3 (Bethesda)">
        <title>Genome assembly and association tests identify interacting loci associated with vigor, precocity, and sex in interspecific pistachio rootstocks.</title>
        <authorList>
            <person name="Palmer W."/>
            <person name="Jacygrad E."/>
            <person name="Sagayaradj S."/>
            <person name="Cavanaugh K."/>
            <person name="Han R."/>
            <person name="Bertier L."/>
            <person name="Beede B."/>
            <person name="Kafkas S."/>
            <person name="Golino D."/>
            <person name="Preece J."/>
            <person name="Michelmore R."/>
        </authorList>
    </citation>
    <scope>NUCLEOTIDE SEQUENCE [LARGE SCALE GENOMIC DNA]</scope>
</reference>
<accession>A0ACC0YXN3</accession>
<protein>
    <submittedName>
        <fullName evidence="1">Uncharacterized protein</fullName>
    </submittedName>
</protein>
<name>A0ACC0YXN3_9ROSI</name>
<proteinExistence type="predicted"/>
<comment type="caution">
    <text evidence="1">The sequence shown here is derived from an EMBL/GenBank/DDBJ whole genome shotgun (WGS) entry which is preliminary data.</text>
</comment>
<gene>
    <name evidence="1" type="ORF">Pint_19467</name>
</gene>
<evidence type="ECO:0000313" key="1">
    <source>
        <dbReference type="EMBL" id="KAJ0043393.1"/>
    </source>
</evidence>
<dbReference type="Proteomes" id="UP001163603">
    <property type="component" value="Chromosome 4"/>
</dbReference>
<organism evidence="1 2">
    <name type="scientific">Pistacia integerrima</name>
    <dbReference type="NCBI Taxonomy" id="434235"/>
    <lineage>
        <taxon>Eukaryota</taxon>
        <taxon>Viridiplantae</taxon>
        <taxon>Streptophyta</taxon>
        <taxon>Embryophyta</taxon>
        <taxon>Tracheophyta</taxon>
        <taxon>Spermatophyta</taxon>
        <taxon>Magnoliopsida</taxon>
        <taxon>eudicotyledons</taxon>
        <taxon>Gunneridae</taxon>
        <taxon>Pentapetalae</taxon>
        <taxon>rosids</taxon>
        <taxon>malvids</taxon>
        <taxon>Sapindales</taxon>
        <taxon>Anacardiaceae</taxon>
        <taxon>Pistacia</taxon>
    </lineage>
</organism>